<name>A0ABT3CR99_9BACT</name>
<keyword evidence="1" id="KW-0732">Signal</keyword>
<protein>
    <submittedName>
        <fullName evidence="2">Uncharacterized protein</fullName>
    </submittedName>
</protein>
<feature type="signal peptide" evidence="1">
    <location>
        <begin position="1"/>
        <end position="18"/>
    </location>
</feature>
<feature type="chain" id="PRO_5045839525" evidence="1">
    <location>
        <begin position="19"/>
        <end position="150"/>
    </location>
</feature>
<accession>A0ABT3CR99</accession>
<keyword evidence="3" id="KW-1185">Reference proteome</keyword>
<dbReference type="Proteomes" id="UP001300692">
    <property type="component" value="Unassembled WGS sequence"/>
</dbReference>
<gene>
    <name evidence="2" type="ORF">N7U62_05900</name>
</gene>
<dbReference type="EMBL" id="JAOYOD010000001">
    <property type="protein sequence ID" value="MCV9386187.1"/>
    <property type="molecule type" value="Genomic_DNA"/>
</dbReference>
<evidence type="ECO:0000313" key="2">
    <source>
        <dbReference type="EMBL" id="MCV9386187.1"/>
    </source>
</evidence>
<comment type="caution">
    <text evidence="2">The sequence shown here is derived from an EMBL/GenBank/DDBJ whole genome shotgun (WGS) entry which is preliminary data.</text>
</comment>
<evidence type="ECO:0000256" key="1">
    <source>
        <dbReference type="SAM" id="SignalP"/>
    </source>
</evidence>
<evidence type="ECO:0000313" key="3">
    <source>
        <dbReference type="Proteomes" id="UP001300692"/>
    </source>
</evidence>
<organism evidence="2 3">
    <name type="scientific">Reichenbachiella ulvae</name>
    <dbReference type="NCBI Taxonomy" id="2980104"/>
    <lineage>
        <taxon>Bacteria</taxon>
        <taxon>Pseudomonadati</taxon>
        <taxon>Bacteroidota</taxon>
        <taxon>Cytophagia</taxon>
        <taxon>Cytophagales</taxon>
        <taxon>Reichenbachiellaceae</taxon>
        <taxon>Reichenbachiella</taxon>
    </lineage>
</organism>
<proteinExistence type="predicted"/>
<reference evidence="2 3" key="1">
    <citation type="submission" date="2022-10" db="EMBL/GenBank/DDBJ databases">
        <title>Comparative genomics and taxonomic characterization of three novel marine species of genus Reichenbachiella exhibiting antioxidant and polysaccharide degradation activities.</title>
        <authorList>
            <person name="Muhammad N."/>
            <person name="Lee Y.-J."/>
            <person name="Ko J."/>
            <person name="Kim S.-G."/>
        </authorList>
    </citation>
    <scope>NUCLEOTIDE SEQUENCE [LARGE SCALE GENOMIC DNA]</scope>
    <source>
        <strain evidence="2 3">ABR2-5</strain>
    </source>
</reference>
<sequence length="150" mass="16905">MTRILLIILVFATFPCVAQQPINLNSYYRCWAKLVEGDDAISFLAPTQAECRSGNAVLAYQKFLGSKGSKAIYEISDTLNIRTGCPENCLYITTCEGNSESRAYIILIREDYSNEYFEKVNLAWAYTTNGKLKEVDPSTLKCLNEDFVVD</sequence>
<dbReference type="RefSeq" id="WP_264136972.1">
    <property type="nucleotide sequence ID" value="NZ_JAOYOD010000001.1"/>
</dbReference>